<evidence type="ECO:0000313" key="2">
    <source>
        <dbReference type="EMBL" id="TFK87821.1"/>
    </source>
</evidence>
<feature type="region of interest" description="Disordered" evidence="1">
    <location>
        <begin position="119"/>
        <end position="151"/>
    </location>
</feature>
<dbReference type="AlphaFoldDB" id="A0A5C3PEY1"/>
<keyword evidence="3" id="KW-1185">Reference proteome</keyword>
<organism evidence="2 3">
    <name type="scientific">Polyporus arcularius HHB13444</name>
    <dbReference type="NCBI Taxonomy" id="1314778"/>
    <lineage>
        <taxon>Eukaryota</taxon>
        <taxon>Fungi</taxon>
        <taxon>Dikarya</taxon>
        <taxon>Basidiomycota</taxon>
        <taxon>Agaricomycotina</taxon>
        <taxon>Agaricomycetes</taxon>
        <taxon>Polyporales</taxon>
        <taxon>Polyporaceae</taxon>
        <taxon>Polyporus</taxon>
    </lineage>
</organism>
<evidence type="ECO:0000313" key="3">
    <source>
        <dbReference type="Proteomes" id="UP000308197"/>
    </source>
</evidence>
<accession>A0A5C3PEY1</accession>
<protein>
    <submittedName>
        <fullName evidence="2">Uncharacterized protein</fullName>
    </submittedName>
</protein>
<dbReference type="InParanoid" id="A0A5C3PEY1"/>
<evidence type="ECO:0000256" key="1">
    <source>
        <dbReference type="SAM" id="MobiDB-lite"/>
    </source>
</evidence>
<dbReference type="EMBL" id="ML211137">
    <property type="protein sequence ID" value="TFK87821.1"/>
    <property type="molecule type" value="Genomic_DNA"/>
</dbReference>
<dbReference type="Proteomes" id="UP000308197">
    <property type="component" value="Unassembled WGS sequence"/>
</dbReference>
<gene>
    <name evidence="2" type="ORF">K466DRAFT_96628</name>
</gene>
<name>A0A5C3PEY1_9APHY</name>
<sequence>MFGCCGKQRTRSKYTTIEARTHCARPGGSRGSTCLQTVCTRIRRVPVSARRLRWRTLQQAGIIIHLYIARLHPPRSPATAVTTWPLQHPAQQRTIAIDQQSHRAGTFNEVPQLCPIAQRVRPQPHSPSSAAPYMSSRRHASSPPYRLRLDV</sequence>
<proteinExistence type="predicted"/>
<reference evidence="2 3" key="1">
    <citation type="journal article" date="2019" name="Nat. Ecol. Evol.">
        <title>Megaphylogeny resolves global patterns of mushroom evolution.</title>
        <authorList>
            <person name="Varga T."/>
            <person name="Krizsan K."/>
            <person name="Foldi C."/>
            <person name="Dima B."/>
            <person name="Sanchez-Garcia M."/>
            <person name="Sanchez-Ramirez S."/>
            <person name="Szollosi G.J."/>
            <person name="Szarkandi J.G."/>
            <person name="Papp V."/>
            <person name="Albert L."/>
            <person name="Andreopoulos W."/>
            <person name="Angelini C."/>
            <person name="Antonin V."/>
            <person name="Barry K.W."/>
            <person name="Bougher N.L."/>
            <person name="Buchanan P."/>
            <person name="Buyck B."/>
            <person name="Bense V."/>
            <person name="Catcheside P."/>
            <person name="Chovatia M."/>
            <person name="Cooper J."/>
            <person name="Damon W."/>
            <person name="Desjardin D."/>
            <person name="Finy P."/>
            <person name="Geml J."/>
            <person name="Haridas S."/>
            <person name="Hughes K."/>
            <person name="Justo A."/>
            <person name="Karasinski D."/>
            <person name="Kautmanova I."/>
            <person name="Kiss B."/>
            <person name="Kocsube S."/>
            <person name="Kotiranta H."/>
            <person name="LaButti K.M."/>
            <person name="Lechner B.E."/>
            <person name="Liimatainen K."/>
            <person name="Lipzen A."/>
            <person name="Lukacs Z."/>
            <person name="Mihaltcheva S."/>
            <person name="Morgado L.N."/>
            <person name="Niskanen T."/>
            <person name="Noordeloos M.E."/>
            <person name="Ohm R.A."/>
            <person name="Ortiz-Santana B."/>
            <person name="Ovrebo C."/>
            <person name="Racz N."/>
            <person name="Riley R."/>
            <person name="Savchenko A."/>
            <person name="Shiryaev A."/>
            <person name="Soop K."/>
            <person name="Spirin V."/>
            <person name="Szebenyi C."/>
            <person name="Tomsovsky M."/>
            <person name="Tulloss R.E."/>
            <person name="Uehling J."/>
            <person name="Grigoriev I.V."/>
            <person name="Vagvolgyi C."/>
            <person name="Papp T."/>
            <person name="Martin F.M."/>
            <person name="Miettinen O."/>
            <person name="Hibbett D.S."/>
            <person name="Nagy L.G."/>
        </authorList>
    </citation>
    <scope>NUCLEOTIDE SEQUENCE [LARGE SCALE GENOMIC DNA]</scope>
    <source>
        <strain evidence="2 3">HHB13444</strain>
    </source>
</reference>